<evidence type="ECO:0000313" key="1">
    <source>
        <dbReference type="EMBL" id="KAF0917595.1"/>
    </source>
</evidence>
<dbReference type="AlphaFoldDB" id="A0A6G1DXK0"/>
<protein>
    <submittedName>
        <fullName evidence="1">Uncharacterized protein</fullName>
    </submittedName>
</protein>
<gene>
    <name evidence="1" type="ORF">E2562_020966</name>
</gene>
<name>A0A6G1DXK0_9ORYZ</name>
<evidence type="ECO:0000313" key="2">
    <source>
        <dbReference type="Proteomes" id="UP000479710"/>
    </source>
</evidence>
<sequence>MKGSGGSAFSSAVALDEAGIQRGGGGGYGPAAAGHGRRWSMAVATAGQALVDARTAAWGGHREPAKSPCCTVVASPHLPSSCCNSGPRHSFPRTPSYRAAFRPWARRFACELGALLVHRLPKPRRRLRGVLLPSWDAGLKGVERSFCIL</sequence>
<dbReference type="Proteomes" id="UP000479710">
    <property type="component" value="Unassembled WGS sequence"/>
</dbReference>
<accession>A0A6G1DXK0</accession>
<organism evidence="1 2">
    <name type="scientific">Oryza meyeriana var. granulata</name>
    <dbReference type="NCBI Taxonomy" id="110450"/>
    <lineage>
        <taxon>Eukaryota</taxon>
        <taxon>Viridiplantae</taxon>
        <taxon>Streptophyta</taxon>
        <taxon>Embryophyta</taxon>
        <taxon>Tracheophyta</taxon>
        <taxon>Spermatophyta</taxon>
        <taxon>Magnoliopsida</taxon>
        <taxon>Liliopsida</taxon>
        <taxon>Poales</taxon>
        <taxon>Poaceae</taxon>
        <taxon>BOP clade</taxon>
        <taxon>Oryzoideae</taxon>
        <taxon>Oryzeae</taxon>
        <taxon>Oryzinae</taxon>
        <taxon>Oryza</taxon>
        <taxon>Oryza meyeriana</taxon>
    </lineage>
</organism>
<keyword evidence="2" id="KW-1185">Reference proteome</keyword>
<dbReference type="EMBL" id="SPHZ02000005">
    <property type="protein sequence ID" value="KAF0917595.1"/>
    <property type="molecule type" value="Genomic_DNA"/>
</dbReference>
<reference evidence="1 2" key="1">
    <citation type="submission" date="2019-11" db="EMBL/GenBank/DDBJ databases">
        <title>Whole genome sequence of Oryza granulata.</title>
        <authorList>
            <person name="Li W."/>
        </authorList>
    </citation>
    <scope>NUCLEOTIDE SEQUENCE [LARGE SCALE GENOMIC DNA]</scope>
    <source>
        <strain evidence="2">cv. Menghai</strain>
        <tissue evidence="1">Leaf</tissue>
    </source>
</reference>
<proteinExistence type="predicted"/>
<comment type="caution">
    <text evidence="1">The sequence shown here is derived from an EMBL/GenBank/DDBJ whole genome shotgun (WGS) entry which is preliminary data.</text>
</comment>